<feature type="region of interest" description="Disordered" evidence="1">
    <location>
        <begin position="84"/>
        <end position="114"/>
    </location>
</feature>
<feature type="compositionally biased region" description="Basic and acidic residues" evidence="1">
    <location>
        <begin position="86"/>
        <end position="95"/>
    </location>
</feature>
<comment type="caution">
    <text evidence="2">The sequence shown here is derived from an EMBL/GenBank/DDBJ whole genome shotgun (WGS) entry which is preliminary data.</text>
</comment>
<keyword evidence="3" id="KW-1185">Reference proteome</keyword>
<evidence type="ECO:0000256" key="1">
    <source>
        <dbReference type="SAM" id="MobiDB-lite"/>
    </source>
</evidence>
<accession>A0ABU3KAD9</accession>
<evidence type="ECO:0000313" key="2">
    <source>
        <dbReference type="EMBL" id="MDT7043239.1"/>
    </source>
</evidence>
<evidence type="ECO:0000313" key="3">
    <source>
        <dbReference type="Proteomes" id="UP001250932"/>
    </source>
</evidence>
<dbReference type="EMBL" id="JAQOUE010000001">
    <property type="protein sequence ID" value="MDT7043239.1"/>
    <property type="molecule type" value="Genomic_DNA"/>
</dbReference>
<proteinExistence type="predicted"/>
<dbReference type="Proteomes" id="UP001250932">
    <property type="component" value="Unassembled WGS sequence"/>
</dbReference>
<organism evidence="2 3">
    <name type="scientific">Candidatus Nitronereus thalassa</name>
    <dbReference type="NCBI Taxonomy" id="3020898"/>
    <lineage>
        <taxon>Bacteria</taxon>
        <taxon>Pseudomonadati</taxon>
        <taxon>Nitrospirota</taxon>
        <taxon>Nitrospiria</taxon>
        <taxon>Nitrospirales</taxon>
        <taxon>Nitrospiraceae</taxon>
        <taxon>Candidatus Nitronereus</taxon>
    </lineage>
</organism>
<sequence length="114" mass="13121">MTLRTPNISLLVSREEISEFYLAFSRYEFALKASGFAKQTDRGAQVDWDKLAETLGELDELLSRQRSAVEELLDRPPKKLNLLENDQLKWQDDPPRPSCSPTRVFFVSDTDVTQ</sequence>
<gene>
    <name evidence="2" type="ORF">PPG34_12835</name>
</gene>
<protein>
    <submittedName>
        <fullName evidence="2">Uncharacterized protein</fullName>
    </submittedName>
</protein>
<dbReference type="RefSeq" id="WP_313833767.1">
    <property type="nucleotide sequence ID" value="NZ_JAQOUE010000001.1"/>
</dbReference>
<reference evidence="2 3" key="1">
    <citation type="journal article" date="2023" name="ISME J.">
        <title>Cultivation and genomic characterization of novel and ubiquitous marine nitrite-oxidizing bacteria from the Nitrospirales.</title>
        <authorList>
            <person name="Mueller A.J."/>
            <person name="Daebeler A."/>
            <person name="Herbold C.W."/>
            <person name="Kirkegaard R.H."/>
            <person name="Daims H."/>
        </authorList>
    </citation>
    <scope>NUCLEOTIDE SEQUENCE [LARGE SCALE GENOMIC DNA]</scope>
    <source>
        <strain evidence="2 3">EB</strain>
    </source>
</reference>
<name>A0ABU3KAD9_9BACT</name>